<feature type="region of interest" description="Disordered" evidence="1">
    <location>
        <begin position="1"/>
        <end position="22"/>
    </location>
</feature>
<dbReference type="OrthoDB" id="3775350at2759"/>
<name>A0A9P4L551_9PLEO</name>
<protein>
    <submittedName>
        <fullName evidence="2">Uncharacterized protein</fullName>
    </submittedName>
</protein>
<organism evidence="2 3">
    <name type="scientific">Cucurbitaria berberidis CBS 394.84</name>
    <dbReference type="NCBI Taxonomy" id="1168544"/>
    <lineage>
        <taxon>Eukaryota</taxon>
        <taxon>Fungi</taxon>
        <taxon>Dikarya</taxon>
        <taxon>Ascomycota</taxon>
        <taxon>Pezizomycotina</taxon>
        <taxon>Dothideomycetes</taxon>
        <taxon>Pleosporomycetidae</taxon>
        <taxon>Pleosporales</taxon>
        <taxon>Pleosporineae</taxon>
        <taxon>Cucurbitariaceae</taxon>
        <taxon>Cucurbitaria</taxon>
    </lineage>
</organism>
<accession>A0A9P4L551</accession>
<keyword evidence="3" id="KW-1185">Reference proteome</keyword>
<comment type="caution">
    <text evidence="2">The sequence shown here is derived from an EMBL/GenBank/DDBJ whole genome shotgun (WGS) entry which is preliminary data.</text>
</comment>
<evidence type="ECO:0000313" key="2">
    <source>
        <dbReference type="EMBL" id="KAF1842586.1"/>
    </source>
</evidence>
<dbReference type="RefSeq" id="XP_040785149.1">
    <property type="nucleotide sequence ID" value="XM_040937316.1"/>
</dbReference>
<evidence type="ECO:0000256" key="1">
    <source>
        <dbReference type="SAM" id="MobiDB-lite"/>
    </source>
</evidence>
<dbReference type="GeneID" id="63854566"/>
<dbReference type="EMBL" id="ML976618">
    <property type="protein sequence ID" value="KAF1842586.1"/>
    <property type="molecule type" value="Genomic_DNA"/>
</dbReference>
<evidence type="ECO:0000313" key="3">
    <source>
        <dbReference type="Proteomes" id="UP000800039"/>
    </source>
</evidence>
<sequence>MGSTFVSGPTPQHFELSQTASSYSPTQTVYDMAKLPSLHKDPYVLAYKYWDYLTENPRLRRESCNPYYENLLANQPDPDGDATDDRSRAIRYAKTHYECFYEIRDIDRIIGWLGDAAPT</sequence>
<reference evidence="2" key="1">
    <citation type="submission" date="2020-01" db="EMBL/GenBank/DDBJ databases">
        <authorList>
            <consortium name="DOE Joint Genome Institute"/>
            <person name="Haridas S."/>
            <person name="Albert R."/>
            <person name="Binder M."/>
            <person name="Bloem J."/>
            <person name="Labutti K."/>
            <person name="Salamov A."/>
            <person name="Andreopoulos B."/>
            <person name="Baker S.E."/>
            <person name="Barry K."/>
            <person name="Bills G."/>
            <person name="Bluhm B.H."/>
            <person name="Cannon C."/>
            <person name="Castanera R."/>
            <person name="Culley D.E."/>
            <person name="Daum C."/>
            <person name="Ezra D."/>
            <person name="Gonzalez J.B."/>
            <person name="Henrissat B."/>
            <person name="Kuo A."/>
            <person name="Liang C."/>
            <person name="Lipzen A."/>
            <person name="Lutzoni F."/>
            <person name="Magnuson J."/>
            <person name="Mondo S."/>
            <person name="Nolan M."/>
            <person name="Ohm R."/>
            <person name="Pangilinan J."/>
            <person name="Park H.-J."/>
            <person name="Ramirez L."/>
            <person name="Alfaro M."/>
            <person name="Sun H."/>
            <person name="Tritt A."/>
            <person name="Yoshinaga Y."/>
            <person name="Zwiers L.-H."/>
            <person name="Turgeon B.G."/>
            <person name="Goodwin S.B."/>
            <person name="Spatafora J.W."/>
            <person name="Crous P.W."/>
            <person name="Grigoriev I.V."/>
        </authorList>
    </citation>
    <scope>NUCLEOTIDE SEQUENCE</scope>
    <source>
        <strain evidence="2">CBS 394.84</strain>
    </source>
</reference>
<gene>
    <name evidence="2" type="ORF">K460DRAFT_409988</name>
</gene>
<dbReference type="Proteomes" id="UP000800039">
    <property type="component" value="Unassembled WGS sequence"/>
</dbReference>
<proteinExistence type="predicted"/>
<dbReference type="AlphaFoldDB" id="A0A9P4L551"/>